<reference evidence="2" key="1">
    <citation type="journal article" date="2021" name="Nat. Commun.">
        <title>Genetic determinants of endophytism in the Arabidopsis root mycobiome.</title>
        <authorList>
            <person name="Mesny F."/>
            <person name="Miyauchi S."/>
            <person name="Thiergart T."/>
            <person name="Pickel B."/>
            <person name="Atanasova L."/>
            <person name="Karlsson M."/>
            <person name="Huettel B."/>
            <person name="Barry K.W."/>
            <person name="Haridas S."/>
            <person name="Chen C."/>
            <person name="Bauer D."/>
            <person name="Andreopoulos W."/>
            <person name="Pangilinan J."/>
            <person name="LaButti K."/>
            <person name="Riley R."/>
            <person name="Lipzen A."/>
            <person name="Clum A."/>
            <person name="Drula E."/>
            <person name="Henrissat B."/>
            <person name="Kohler A."/>
            <person name="Grigoriev I.V."/>
            <person name="Martin F.M."/>
            <person name="Hacquard S."/>
        </authorList>
    </citation>
    <scope>NUCLEOTIDE SEQUENCE</scope>
    <source>
        <strain evidence="2">MPI-CAGE-CH-0243</strain>
    </source>
</reference>
<dbReference type="Proteomes" id="UP000700596">
    <property type="component" value="Unassembled WGS sequence"/>
</dbReference>
<gene>
    <name evidence="2" type="ORF">B0J11DRAFT_39651</name>
</gene>
<sequence length="242" mass="25808">MMAMGGLRSRTAIMAWQGLIAPASWIKGNCSRLTHQICCWFAAVTRYWQLSSARRSLVPMAQVCSSSPQRHSPIQLRRLAGGSCSHCLMLSSSLAPEFSGSGHCLGGWEGIQRGRSAQCGAVRSECFDARKRIRCSCSTRWAQWAAQQCKADDAGWQHVPDAISTAMAVAKRLQTPGKKERGTEGERHYCQATEAAGVPCSDRARSSGCQTVTGQTVTIRNGSSSGRAGGGDGCSTGLSGAY</sequence>
<organism evidence="2 3">
    <name type="scientific">Dendryphion nanum</name>
    <dbReference type="NCBI Taxonomy" id="256645"/>
    <lineage>
        <taxon>Eukaryota</taxon>
        <taxon>Fungi</taxon>
        <taxon>Dikarya</taxon>
        <taxon>Ascomycota</taxon>
        <taxon>Pezizomycotina</taxon>
        <taxon>Dothideomycetes</taxon>
        <taxon>Pleosporomycetidae</taxon>
        <taxon>Pleosporales</taxon>
        <taxon>Torulaceae</taxon>
        <taxon>Dendryphion</taxon>
    </lineage>
</organism>
<dbReference type="AlphaFoldDB" id="A0A9P9EGS8"/>
<proteinExistence type="predicted"/>
<comment type="caution">
    <text evidence="2">The sequence shown here is derived from an EMBL/GenBank/DDBJ whole genome shotgun (WGS) entry which is preliminary data.</text>
</comment>
<name>A0A9P9EGS8_9PLEO</name>
<keyword evidence="3" id="KW-1185">Reference proteome</keyword>
<protein>
    <submittedName>
        <fullName evidence="2">Uncharacterized protein</fullName>
    </submittedName>
</protein>
<accession>A0A9P9EGS8</accession>
<evidence type="ECO:0000313" key="2">
    <source>
        <dbReference type="EMBL" id="KAH7139269.1"/>
    </source>
</evidence>
<feature type="region of interest" description="Disordered" evidence="1">
    <location>
        <begin position="220"/>
        <end position="242"/>
    </location>
</feature>
<dbReference type="EMBL" id="JAGMWT010000001">
    <property type="protein sequence ID" value="KAH7139269.1"/>
    <property type="molecule type" value="Genomic_DNA"/>
</dbReference>
<evidence type="ECO:0000256" key="1">
    <source>
        <dbReference type="SAM" id="MobiDB-lite"/>
    </source>
</evidence>
<evidence type="ECO:0000313" key="3">
    <source>
        <dbReference type="Proteomes" id="UP000700596"/>
    </source>
</evidence>